<evidence type="ECO:0000259" key="2">
    <source>
        <dbReference type="SMART" id="SM01043"/>
    </source>
</evidence>
<reference evidence="3" key="1">
    <citation type="submission" date="2020-12" db="EMBL/GenBank/DDBJ databases">
        <title>Prauserella sp. ASG 168, a novel actinomycete isolated from cave rock.</title>
        <authorList>
            <person name="Suriyachadkun C."/>
        </authorList>
    </citation>
    <scope>NUCLEOTIDE SEQUENCE</scope>
    <source>
        <strain evidence="3">ASG 168</strain>
    </source>
</reference>
<keyword evidence="4" id="KW-1185">Reference proteome</keyword>
<evidence type="ECO:0000256" key="1">
    <source>
        <dbReference type="SAM" id="MobiDB-lite"/>
    </source>
</evidence>
<organism evidence="3 4">
    <name type="scientific">Prauserella cavernicola</name>
    <dbReference type="NCBI Taxonomy" id="2800127"/>
    <lineage>
        <taxon>Bacteria</taxon>
        <taxon>Bacillati</taxon>
        <taxon>Actinomycetota</taxon>
        <taxon>Actinomycetes</taxon>
        <taxon>Pseudonocardiales</taxon>
        <taxon>Pseudonocardiaceae</taxon>
        <taxon>Prauserella</taxon>
    </lineage>
</organism>
<dbReference type="SMART" id="SM01043">
    <property type="entry name" value="BTAD"/>
    <property type="match status" value="1"/>
</dbReference>
<comment type="caution">
    <text evidence="3">The sequence shown here is derived from an EMBL/GenBank/DDBJ whole genome shotgun (WGS) entry which is preliminary data.</text>
</comment>
<evidence type="ECO:0000313" key="4">
    <source>
        <dbReference type="Proteomes" id="UP000635245"/>
    </source>
</evidence>
<gene>
    <name evidence="3" type="ORF">JHE00_03900</name>
</gene>
<feature type="region of interest" description="Disordered" evidence="1">
    <location>
        <begin position="87"/>
        <end position="107"/>
    </location>
</feature>
<dbReference type="RefSeq" id="WP_200314787.1">
    <property type="nucleotide sequence ID" value="NZ_JAENJH010000001.1"/>
</dbReference>
<evidence type="ECO:0000313" key="3">
    <source>
        <dbReference type="EMBL" id="MBK1783458.1"/>
    </source>
</evidence>
<protein>
    <submittedName>
        <fullName evidence="3">Bacterial transcriptional activator domain-containing protein</fullName>
    </submittedName>
</protein>
<dbReference type="AlphaFoldDB" id="A0A934QQ59"/>
<feature type="domain" description="Bacterial transcriptional activator" evidence="2">
    <location>
        <begin position="429"/>
        <end position="569"/>
    </location>
</feature>
<dbReference type="InterPro" id="IPR005158">
    <property type="entry name" value="BTAD"/>
</dbReference>
<name>A0A934QQ59_9PSEU</name>
<proteinExistence type="predicted"/>
<accession>A0A934QQ59</accession>
<dbReference type="Proteomes" id="UP000635245">
    <property type="component" value="Unassembled WGS sequence"/>
</dbReference>
<dbReference type="EMBL" id="JAENJH010000001">
    <property type="protein sequence ID" value="MBK1783458.1"/>
    <property type="molecule type" value="Genomic_DNA"/>
</dbReference>
<sequence length="578" mass="60742">MTAPLLFACLAVGGALLGLAIAAGPPLWRRWRRPLPRPELLAGAWVMRDVRASALTAAALGELARGEPPAVHALFVGRDHVALRLGGSGGRPPGRWRPDPSGPPGQAWSLSIADLGSDRRLPAGFPAVVTLGRVQECDVLVDLRQARGLVTVDGDETQAVRLLEAIAFELVTNPWSREVTVLLAGFGVDVVLPAPGRVRRAVSAAEAVTIAEAFLRQPQGVLVVIVARPPSAPDLDRLAHLAEDARGAVVVLCTGKAYAARWVVGVGPDGQAQLGPLGLRFESIAGVLATLRGELLLAQGSAVVPATFDPGAPSPGEPVWFAEGEGGTGFQRTVVLRAPAKAEVRVLGPLEVQAPGAVPPDRRPFLAQLVAAAAILPGGLSASLLAEVAGHSAADVVRHLHNWLGAEESGAPRLRDSGGGWRLSPRVRVDWQLFLDLAGGSEPSTERARLTNALGLVRGELFDTAGFTAPVRLALDGAMEDLRARSVHCVRRAAELAMAGGDVAGVEWALRRGLVLLPRMEGLWRTLLLFQSEHQPERVGRTVEDLRAALASMGGEPDAATSRLLARLGWQQPLAPAP</sequence>